<gene>
    <name evidence="1" type="primary">ppnK_2</name>
    <name evidence="1" type="ORF">ENKNEFLB_02053</name>
</gene>
<name>A0ABX8EGM9_9ACTN</name>
<dbReference type="EMBL" id="CP075371">
    <property type="protein sequence ID" value="QVT79664.1"/>
    <property type="molecule type" value="Genomic_DNA"/>
</dbReference>
<keyword evidence="2" id="KW-1185">Reference proteome</keyword>
<protein>
    <submittedName>
        <fullName evidence="1">NAD kinase</fullName>
        <ecNumber evidence="1">2.7.1.23</ecNumber>
    </submittedName>
</protein>
<sequence length="106" mass="11356">MVPISAHALFARPLVAAPDSLLAVEVLDRAEGAGVLWCDGRRAVDLPPGARIEVRRGASPLRLVRLTDSPFTDRLVAKFGLPVAGWRGAAERRSRHLETVPTGEGP</sequence>
<keyword evidence="1" id="KW-0418">Kinase</keyword>
<dbReference type="EC" id="2.7.1.23" evidence="1"/>
<organism evidence="1 2">
    <name type="scientific">Nocardioides aquaticus</name>
    <dbReference type="NCBI Taxonomy" id="160826"/>
    <lineage>
        <taxon>Bacteria</taxon>
        <taxon>Bacillati</taxon>
        <taxon>Actinomycetota</taxon>
        <taxon>Actinomycetes</taxon>
        <taxon>Propionibacteriales</taxon>
        <taxon>Nocardioidaceae</taxon>
        <taxon>Nocardioides</taxon>
    </lineage>
</organism>
<dbReference type="Pfam" id="PF20143">
    <property type="entry name" value="NAD_kinase_C"/>
    <property type="match status" value="1"/>
</dbReference>
<evidence type="ECO:0000313" key="2">
    <source>
        <dbReference type="Proteomes" id="UP000679307"/>
    </source>
</evidence>
<keyword evidence="1" id="KW-0808">Transferase</keyword>
<evidence type="ECO:0000313" key="1">
    <source>
        <dbReference type="EMBL" id="QVT79664.1"/>
    </source>
</evidence>
<proteinExistence type="predicted"/>
<dbReference type="GO" id="GO:0003951">
    <property type="term" value="F:NAD+ kinase activity"/>
    <property type="evidence" value="ECO:0007669"/>
    <property type="project" value="UniProtKB-EC"/>
</dbReference>
<accession>A0ABX8EGM9</accession>
<reference evidence="1 2" key="1">
    <citation type="submission" date="2021-05" db="EMBL/GenBank/DDBJ databases">
        <title>Complete genome of Nocardioides aquaticus KCTC 9944T isolated from meromictic and hypersaline Ekho Lake, Antarctica.</title>
        <authorList>
            <person name="Hwang K."/>
            <person name="Kim K.M."/>
            <person name="Choe H."/>
        </authorList>
    </citation>
    <scope>NUCLEOTIDE SEQUENCE [LARGE SCALE GENOMIC DNA]</scope>
    <source>
        <strain evidence="1 2">KCTC 9944</strain>
    </source>
</reference>
<dbReference type="Proteomes" id="UP000679307">
    <property type="component" value="Chromosome"/>
</dbReference>